<dbReference type="Gene3D" id="2.40.110.10">
    <property type="entry name" value="Butyryl-CoA Dehydrogenase, subunit A, domain 2"/>
    <property type="match status" value="1"/>
</dbReference>
<evidence type="ECO:0000313" key="10">
    <source>
        <dbReference type="EMBL" id="MFB6395459.1"/>
    </source>
</evidence>
<keyword evidence="3 6" id="KW-0285">Flavoprotein</keyword>
<evidence type="ECO:0000256" key="6">
    <source>
        <dbReference type="RuleBase" id="RU362125"/>
    </source>
</evidence>
<feature type="domain" description="Acyl-CoA dehydrogenase/oxidase N-terminal" evidence="9">
    <location>
        <begin position="29"/>
        <end position="134"/>
    </location>
</feature>
<evidence type="ECO:0000256" key="5">
    <source>
        <dbReference type="ARBA" id="ARBA00023002"/>
    </source>
</evidence>
<dbReference type="InterPro" id="IPR052161">
    <property type="entry name" value="Mycobact_Acyl-CoA_DH"/>
</dbReference>
<dbReference type="InterPro" id="IPR009075">
    <property type="entry name" value="AcylCo_DH/oxidase_C"/>
</dbReference>
<dbReference type="Gene3D" id="1.20.140.10">
    <property type="entry name" value="Butyryl-CoA Dehydrogenase, subunit A, domain 3"/>
    <property type="match status" value="1"/>
</dbReference>
<dbReference type="Proteomes" id="UP001582793">
    <property type="component" value="Unassembled WGS sequence"/>
</dbReference>
<dbReference type="EMBL" id="JBCGDC010000060">
    <property type="protein sequence ID" value="MFB6395459.1"/>
    <property type="molecule type" value="Genomic_DNA"/>
</dbReference>
<protein>
    <submittedName>
        <fullName evidence="10">Acyl-CoA dehydrogenase family protein</fullName>
    </submittedName>
</protein>
<feature type="domain" description="Acyl-CoA dehydrogenase/oxidase C-terminal" evidence="7">
    <location>
        <begin position="291"/>
        <end position="388"/>
    </location>
</feature>
<dbReference type="InterPro" id="IPR013786">
    <property type="entry name" value="AcylCoA_DH/ox_N"/>
</dbReference>
<comment type="cofactor">
    <cofactor evidence="1 6">
        <name>FAD</name>
        <dbReference type="ChEBI" id="CHEBI:57692"/>
    </cofactor>
</comment>
<gene>
    <name evidence="10" type="ORF">AAFH96_20430</name>
</gene>
<name>A0ABV5CTY0_9ACTN</name>
<accession>A0ABV5CTY0</accession>
<dbReference type="SUPFAM" id="SSF56645">
    <property type="entry name" value="Acyl-CoA dehydrogenase NM domain-like"/>
    <property type="match status" value="1"/>
</dbReference>
<dbReference type="PROSITE" id="PS00072">
    <property type="entry name" value="ACYL_COA_DH_1"/>
    <property type="match status" value="1"/>
</dbReference>
<dbReference type="InterPro" id="IPR006089">
    <property type="entry name" value="Acyl-CoA_DH_CS"/>
</dbReference>
<dbReference type="Gene3D" id="1.10.540.10">
    <property type="entry name" value="Acyl-CoA dehydrogenase/oxidase, N-terminal domain"/>
    <property type="match status" value="1"/>
</dbReference>
<dbReference type="InterPro" id="IPR046373">
    <property type="entry name" value="Acyl-CoA_Oxase/DH_mid-dom_sf"/>
</dbReference>
<dbReference type="PANTHER" id="PTHR43292:SF4">
    <property type="entry name" value="ACYL-COA DEHYDROGENASE FADE34"/>
    <property type="match status" value="1"/>
</dbReference>
<dbReference type="Pfam" id="PF00441">
    <property type="entry name" value="Acyl-CoA_dh_1"/>
    <property type="match status" value="1"/>
</dbReference>
<reference evidence="10 11" key="1">
    <citation type="submission" date="2024-04" db="EMBL/GenBank/DDBJ databases">
        <title>Polymorphospora sp. isolated from Baiyangdian Lake in Xiong'an New Area.</title>
        <authorList>
            <person name="Zhang X."/>
            <person name="Liu J."/>
        </authorList>
    </citation>
    <scope>NUCLEOTIDE SEQUENCE [LARGE SCALE GENOMIC DNA]</scope>
    <source>
        <strain evidence="10 11">2-325</strain>
    </source>
</reference>
<comment type="similarity">
    <text evidence="2 6">Belongs to the acyl-CoA dehydrogenase family.</text>
</comment>
<comment type="caution">
    <text evidence="10">The sequence shown here is derived from an EMBL/GenBank/DDBJ whole genome shotgun (WGS) entry which is preliminary data.</text>
</comment>
<evidence type="ECO:0000256" key="1">
    <source>
        <dbReference type="ARBA" id="ARBA00001974"/>
    </source>
</evidence>
<feature type="domain" description="Acyl-CoA oxidase/dehydrogenase middle" evidence="8">
    <location>
        <begin position="138"/>
        <end position="234"/>
    </location>
</feature>
<dbReference type="RefSeq" id="WP_375735247.1">
    <property type="nucleotide sequence ID" value="NZ_JBCGDC010000060.1"/>
</dbReference>
<dbReference type="InterPro" id="IPR036250">
    <property type="entry name" value="AcylCo_DH-like_C"/>
</dbReference>
<dbReference type="PANTHER" id="PTHR43292">
    <property type="entry name" value="ACYL-COA DEHYDROGENASE"/>
    <property type="match status" value="1"/>
</dbReference>
<keyword evidence="4 6" id="KW-0274">FAD</keyword>
<dbReference type="Pfam" id="PF02771">
    <property type="entry name" value="Acyl-CoA_dh_N"/>
    <property type="match status" value="1"/>
</dbReference>
<dbReference type="SUPFAM" id="SSF47203">
    <property type="entry name" value="Acyl-CoA dehydrogenase C-terminal domain-like"/>
    <property type="match status" value="1"/>
</dbReference>
<organism evidence="10 11">
    <name type="scientific">Polymorphospora lycopeni</name>
    <dbReference type="NCBI Taxonomy" id="3140240"/>
    <lineage>
        <taxon>Bacteria</taxon>
        <taxon>Bacillati</taxon>
        <taxon>Actinomycetota</taxon>
        <taxon>Actinomycetes</taxon>
        <taxon>Micromonosporales</taxon>
        <taxon>Micromonosporaceae</taxon>
        <taxon>Polymorphospora</taxon>
    </lineage>
</organism>
<dbReference type="InterPro" id="IPR037069">
    <property type="entry name" value="AcylCoA_DH/ox_N_sf"/>
</dbReference>
<evidence type="ECO:0000259" key="8">
    <source>
        <dbReference type="Pfam" id="PF02770"/>
    </source>
</evidence>
<dbReference type="Pfam" id="PF02770">
    <property type="entry name" value="Acyl-CoA_dh_M"/>
    <property type="match status" value="1"/>
</dbReference>
<evidence type="ECO:0000313" key="11">
    <source>
        <dbReference type="Proteomes" id="UP001582793"/>
    </source>
</evidence>
<dbReference type="InterPro" id="IPR006091">
    <property type="entry name" value="Acyl-CoA_Oxase/DH_mid-dom"/>
</dbReference>
<evidence type="ECO:0000259" key="7">
    <source>
        <dbReference type="Pfam" id="PF00441"/>
    </source>
</evidence>
<sequence length="391" mass="42176">MTTPLDELWRPVAPPDEHEAAAIRAERVRVREFLAGSLDRGLFAPRCDSWLGGFSPEFSKALAVRGWIGMTWPRRYGGRAASNLLRQAVVEELLAAGAPVAAHWFADRQVGPGLLRYGSEEQRDQLLPAMARGELYVAIGMSEPDSGSDLASVRTRARQVAGGWRVTGTKVWTSHAHRSHLMLTLVRTAAPDPGSRHAGFSQLLVDLSAPGVTVNPIPYLDGGHHFNEVVLDDVFVSDGMVVGTPGQGWTQVTAELAHERSGPERYLSTFPLLERMSAALAGGGDEVGGVLGRAYARLWVLRQMSTGVARSIDAGTASSLVTALVKDMGTRLENEIVDEARRWRPSAPAPDAPDGYDRLLAQAQLHAPGFTLRGGTSEILRGLVARAIGMR</sequence>
<proteinExistence type="inferred from homology"/>
<keyword evidence="11" id="KW-1185">Reference proteome</keyword>
<dbReference type="InterPro" id="IPR009100">
    <property type="entry name" value="AcylCoA_DH/oxidase_NM_dom_sf"/>
</dbReference>
<keyword evidence="5 6" id="KW-0560">Oxidoreductase</keyword>
<evidence type="ECO:0000256" key="4">
    <source>
        <dbReference type="ARBA" id="ARBA00022827"/>
    </source>
</evidence>
<evidence type="ECO:0000256" key="2">
    <source>
        <dbReference type="ARBA" id="ARBA00009347"/>
    </source>
</evidence>
<evidence type="ECO:0000256" key="3">
    <source>
        <dbReference type="ARBA" id="ARBA00022630"/>
    </source>
</evidence>
<evidence type="ECO:0000259" key="9">
    <source>
        <dbReference type="Pfam" id="PF02771"/>
    </source>
</evidence>